<feature type="region of interest" description="Disordered" evidence="4">
    <location>
        <begin position="1"/>
        <end position="20"/>
    </location>
</feature>
<evidence type="ECO:0000256" key="1">
    <source>
        <dbReference type="ARBA" id="ARBA00023015"/>
    </source>
</evidence>
<reference evidence="7 8" key="1">
    <citation type="submission" date="2019-07" db="EMBL/GenBank/DDBJ databases">
        <title>Qingshengfaniella alkalisoli gen. nov., sp. nov., isolated from saline soil.</title>
        <authorList>
            <person name="Xu L."/>
            <person name="Huang X.-X."/>
            <person name="Sun J.-Q."/>
        </authorList>
    </citation>
    <scope>NUCLEOTIDE SEQUENCE [LARGE SCALE GENOMIC DNA]</scope>
    <source>
        <strain evidence="7 8">DSM 27279</strain>
    </source>
</reference>
<evidence type="ECO:0000259" key="6">
    <source>
        <dbReference type="PROSITE" id="PS51078"/>
    </source>
</evidence>
<dbReference type="InterPro" id="IPR036388">
    <property type="entry name" value="WH-like_DNA-bd_sf"/>
</dbReference>
<dbReference type="Pfam" id="PF01614">
    <property type="entry name" value="IclR_C"/>
    <property type="match status" value="1"/>
</dbReference>
<accession>A0A556AQD2</accession>
<evidence type="ECO:0000256" key="4">
    <source>
        <dbReference type="SAM" id="MobiDB-lite"/>
    </source>
</evidence>
<dbReference type="RefSeq" id="WP_143948415.1">
    <property type="nucleotide sequence ID" value="NZ_BAABMB010000007.1"/>
</dbReference>
<dbReference type="Pfam" id="PF09339">
    <property type="entry name" value="HTH_IclR"/>
    <property type="match status" value="1"/>
</dbReference>
<dbReference type="AlphaFoldDB" id="A0A556AQD2"/>
<dbReference type="Gene3D" id="3.30.450.40">
    <property type="match status" value="1"/>
</dbReference>
<gene>
    <name evidence="7" type="ORF">FOZ76_11630</name>
</gene>
<evidence type="ECO:0000256" key="3">
    <source>
        <dbReference type="ARBA" id="ARBA00023163"/>
    </source>
</evidence>
<dbReference type="InterPro" id="IPR014757">
    <property type="entry name" value="Tscrpt_reg_IclR_C"/>
</dbReference>
<dbReference type="InterPro" id="IPR029016">
    <property type="entry name" value="GAF-like_dom_sf"/>
</dbReference>
<protein>
    <submittedName>
        <fullName evidence="7">IclR family transcriptional regulator</fullName>
    </submittedName>
</protein>
<dbReference type="InterPro" id="IPR050707">
    <property type="entry name" value="HTH_MetabolicPath_Reg"/>
</dbReference>
<proteinExistence type="predicted"/>
<feature type="domain" description="IclR-ED" evidence="6">
    <location>
        <begin position="89"/>
        <end position="272"/>
    </location>
</feature>
<dbReference type="EMBL" id="VLTJ01000022">
    <property type="protein sequence ID" value="TSH95103.1"/>
    <property type="molecule type" value="Genomic_DNA"/>
</dbReference>
<dbReference type="Gene3D" id="1.10.10.10">
    <property type="entry name" value="Winged helix-like DNA-binding domain superfamily/Winged helix DNA-binding domain"/>
    <property type="match status" value="1"/>
</dbReference>
<dbReference type="SUPFAM" id="SSF55781">
    <property type="entry name" value="GAF domain-like"/>
    <property type="match status" value="1"/>
</dbReference>
<dbReference type="FunFam" id="1.10.10.10:FF:000056">
    <property type="entry name" value="IclR family transcriptional regulator"/>
    <property type="match status" value="1"/>
</dbReference>
<dbReference type="GO" id="GO:0003677">
    <property type="term" value="F:DNA binding"/>
    <property type="evidence" value="ECO:0007669"/>
    <property type="project" value="UniProtKB-KW"/>
</dbReference>
<dbReference type="InterPro" id="IPR036390">
    <property type="entry name" value="WH_DNA-bd_sf"/>
</dbReference>
<dbReference type="Proteomes" id="UP000318405">
    <property type="component" value="Unassembled WGS sequence"/>
</dbReference>
<dbReference type="PROSITE" id="PS51077">
    <property type="entry name" value="HTH_ICLR"/>
    <property type="match status" value="1"/>
</dbReference>
<organism evidence="7 8">
    <name type="scientific">Verticiella sediminum</name>
    <dbReference type="NCBI Taxonomy" id="1247510"/>
    <lineage>
        <taxon>Bacteria</taxon>
        <taxon>Pseudomonadati</taxon>
        <taxon>Pseudomonadota</taxon>
        <taxon>Betaproteobacteria</taxon>
        <taxon>Burkholderiales</taxon>
        <taxon>Alcaligenaceae</taxon>
        <taxon>Verticiella</taxon>
    </lineage>
</organism>
<evidence type="ECO:0000259" key="5">
    <source>
        <dbReference type="PROSITE" id="PS51077"/>
    </source>
</evidence>
<evidence type="ECO:0000313" key="7">
    <source>
        <dbReference type="EMBL" id="TSH95103.1"/>
    </source>
</evidence>
<dbReference type="GO" id="GO:0045892">
    <property type="term" value="P:negative regulation of DNA-templated transcription"/>
    <property type="evidence" value="ECO:0007669"/>
    <property type="project" value="TreeGrafter"/>
</dbReference>
<name>A0A556AQD2_9BURK</name>
<keyword evidence="8" id="KW-1185">Reference proteome</keyword>
<dbReference type="PANTHER" id="PTHR30136">
    <property type="entry name" value="HELIX-TURN-HELIX TRANSCRIPTIONAL REGULATOR, ICLR FAMILY"/>
    <property type="match status" value="1"/>
</dbReference>
<keyword evidence="2" id="KW-0238">DNA-binding</keyword>
<dbReference type="SMART" id="SM00346">
    <property type="entry name" value="HTH_ICLR"/>
    <property type="match status" value="1"/>
</dbReference>
<evidence type="ECO:0000313" key="8">
    <source>
        <dbReference type="Proteomes" id="UP000318405"/>
    </source>
</evidence>
<keyword evidence="3" id="KW-0804">Transcription</keyword>
<keyword evidence="1" id="KW-0805">Transcription regulation</keyword>
<dbReference type="SUPFAM" id="SSF46785">
    <property type="entry name" value="Winged helix' DNA-binding domain"/>
    <property type="match status" value="1"/>
</dbReference>
<dbReference type="GO" id="GO:0003700">
    <property type="term" value="F:DNA-binding transcription factor activity"/>
    <property type="evidence" value="ECO:0007669"/>
    <property type="project" value="TreeGrafter"/>
</dbReference>
<dbReference type="OrthoDB" id="5401369at2"/>
<sequence>MTRRQAPVLQGGTQPGVDPGQDRDFVVALARGLSVLSCFRSGNRAMGNQELAERCGLPKSTVSRLTATLTRLGYLVHSRETGKYQLGMAALSLGSAMLARMDIRKTARPLMQELADFSGAMVALGVRDRLSMLYVECCRSAAALTLSLDVGSRIPLATSAIGRAWLAMAPSAERDDVYEQVRALDDVAWPRVRRGIETAQREYATYGVACSFGEWQSSVHGIARAFQPGNGMPLMAINCGGPAGSLSQAFLLDEVRPRLIALTQQLEAVGVG</sequence>
<dbReference type="InterPro" id="IPR005471">
    <property type="entry name" value="Tscrpt_reg_IclR_N"/>
</dbReference>
<comment type="caution">
    <text evidence="7">The sequence shown here is derived from an EMBL/GenBank/DDBJ whole genome shotgun (WGS) entry which is preliminary data.</text>
</comment>
<dbReference type="PANTHER" id="PTHR30136:SF33">
    <property type="entry name" value="TRANSCRIPTIONAL REGULATORY PROTEIN"/>
    <property type="match status" value="1"/>
</dbReference>
<feature type="domain" description="HTH iclR-type" evidence="5">
    <location>
        <begin position="26"/>
        <end position="88"/>
    </location>
</feature>
<evidence type="ECO:0000256" key="2">
    <source>
        <dbReference type="ARBA" id="ARBA00023125"/>
    </source>
</evidence>
<dbReference type="PROSITE" id="PS51078">
    <property type="entry name" value="ICLR_ED"/>
    <property type="match status" value="1"/>
</dbReference>